<accession>M0N6Y4</accession>
<dbReference type="InterPro" id="IPR002559">
    <property type="entry name" value="Transposase_11"/>
</dbReference>
<dbReference type="AlphaFoldDB" id="M0N6Y4"/>
<comment type="caution">
    <text evidence="2">The sequence shown here is derived from an EMBL/GenBank/DDBJ whole genome shotgun (WGS) entry which is preliminary data.</text>
</comment>
<dbReference type="EMBL" id="AOMF01000151">
    <property type="protein sequence ID" value="EMA53616.1"/>
    <property type="molecule type" value="Genomic_DNA"/>
</dbReference>
<dbReference type="PATRIC" id="fig|1227457.3.peg.1764"/>
<evidence type="ECO:0000313" key="2">
    <source>
        <dbReference type="EMBL" id="EMA53616.1"/>
    </source>
</evidence>
<dbReference type="GO" id="GO:0004803">
    <property type="term" value="F:transposase activity"/>
    <property type="evidence" value="ECO:0007669"/>
    <property type="project" value="InterPro"/>
</dbReference>
<dbReference type="GO" id="GO:0003677">
    <property type="term" value="F:DNA binding"/>
    <property type="evidence" value="ECO:0007669"/>
    <property type="project" value="InterPro"/>
</dbReference>
<protein>
    <submittedName>
        <fullName evidence="2">Transposase ISH11</fullName>
    </submittedName>
</protein>
<dbReference type="RefSeq" id="WP_007739962.1">
    <property type="nucleotide sequence ID" value="NZ_AOMF01000151.1"/>
</dbReference>
<feature type="domain" description="Transposase IS4-like" evidence="1">
    <location>
        <begin position="162"/>
        <end position="338"/>
    </location>
</feature>
<evidence type="ECO:0000313" key="3">
    <source>
        <dbReference type="Proteomes" id="UP000011680"/>
    </source>
</evidence>
<reference evidence="2 3" key="1">
    <citation type="journal article" date="2014" name="PLoS Genet.">
        <title>Phylogenetically driven sequencing of extremely halophilic archaea reveals strategies for static and dynamic osmo-response.</title>
        <authorList>
            <person name="Becker E.A."/>
            <person name="Seitzer P.M."/>
            <person name="Tritt A."/>
            <person name="Larsen D."/>
            <person name="Krusor M."/>
            <person name="Yao A.I."/>
            <person name="Wu D."/>
            <person name="Madern D."/>
            <person name="Eisen J.A."/>
            <person name="Darling A.E."/>
            <person name="Facciotti M.T."/>
        </authorList>
    </citation>
    <scope>NUCLEOTIDE SEQUENCE [LARGE SCALE GENOMIC DNA]</scope>
    <source>
        <strain evidence="2 3">JCM 13552</strain>
    </source>
</reference>
<dbReference type="Pfam" id="PF01609">
    <property type="entry name" value="DDE_Tnp_1"/>
    <property type="match status" value="1"/>
</dbReference>
<name>M0N6Y4_9EURY</name>
<proteinExistence type="predicted"/>
<dbReference type="eggNOG" id="arCOG04442">
    <property type="taxonomic scope" value="Archaea"/>
</dbReference>
<dbReference type="Proteomes" id="UP000011680">
    <property type="component" value="Unassembled WGS sequence"/>
</dbReference>
<evidence type="ECO:0000259" key="1">
    <source>
        <dbReference type="Pfam" id="PF01609"/>
    </source>
</evidence>
<dbReference type="OrthoDB" id="210368at2157"/>
<gene>
    <name evidence="2" type="ORF">C451_09525</name>
</gene>
<dbReference type="GO" id="GO:0006313">
    <property type="term" value="P:DNA transposition"/>
    <property type="evidence" value="ECO:0007669"/>
    <property type="project" value="InterPro"/>
</dbReference>
<organism evidence="2 3">
    <name type="scientific">Halococcus thailandensis JCM 13552</name>
    <dbReference type="NCBI Taxonomy" id="1227457"/>
    <lineage>
        <taxon>Archaea</taxon>
        <taxon>Methanobacteriati</taxon>
        <taxon>Methanobacteriota</taxon>
        <taxon>Stenosarchaea group</taxon>
        <taxon>Halobacteria</taxon>
        <taxon>Halobacteriales</taxon>
        <taxon>Halococcaceae</taxon>
        <taxon>Halococcus</taxon>
    </lineage>
</organism>
<sequence length="359" mass="40925">MSNNAQTLQNVTSVDDFLNVAATETVPLFEYLSFEFLLGYDVFAPCKRGRTRVHEPPELFCGFLHCYYEDVYGTRPVARELQKPLVWLGFLHCYYEDVYGTRPVARELQKPLVWLSCGFDRPPSRDAVDRFLTDLEHVVDDVFDHLVEQAAVRGLLDSTYRIDSTHVEAIPWNDDASWNYDSTAEEHYYGFGCTIVSAGAKIPIAAEFTPAKQAPEETAMRVTRDALAVKHPVWMLGDSAYDTLDWHDHLLEAGIVPIAPYNPRNTDDPLDIEYRVEDRIEKYSEDVQLKRSVLDETYNRRTQVERTNDTVKDCGLGPVRARGRVHARTQVFVALCLRVVVAITNDERGDNPGREMLTA</sequence>
<dbReference type="STRING" id="1227457.C451_09525"/>
<keyword evidence="3" id="KW-1185">Reference proteome</keyword>